<evidence type="ECO:0000313" key="9">
    <source>
        <dbReference type="Proteomes" id="UP000275076"/>
    </source>
</evidence>
<dbReference type="SMART" id="SM00226">
    <property type="entry name" value="LMWPc"/>
    <property type="match status" value="1"/>
</dbReference>
<feature type="active site" description="Nucleophile" evidence="6">
    <location>
        <position position="9"/>
    </location>
</feature>
<comment type="similarity">
    <text evidence="1">Belongs to the low molecular weight phosphotyrosine protein phosphatase family.</text>
</comment>
<keyword evidence="3" id="KW-0378">Hydrolase</keyword>
<dbReference type="RefSeq" id="WP_125557433.1">
    <property type="nucleotide sequence ID" value="NZ_RBVX01000018.1"/>
</dbReference>
<protein>
    <recommendedName>
        <fullName evidence="2">protein-tyrosine-phosphatase</fullName>
        <ecNumber evidence="2">3.1.3.48</ecNumber>
    </recommendedName>
</protein>
<keyword evidence="9" id="KW-1185">Reference proteome</keyword>
<evidence type="ECO:0000259" key="7">
    <source>
        <dbReference type="SMART" id="SM00226"/>
    </source>
</evidence>
<organism evidence="8 9">
    <name type="scientific">Salibacterium salarium</name>
    <dbReference type="NCBI Taxonomy" id="284579"/>
    <lineage>
        <taxon>Bacteria</taxon>
        <taxon>Bacillati</taxon>
        <taxon>Bacillota</taxon>
        <taxon>Bacilli</taxon>
        <taxon>Bacillales</taxon>
        <taxon>Bacillaceae</taxon>
    </lineage>
</organism>
<evidence type="ECO:0000256" key="6">
    <source>
        <dbReference type="PIRSR" id="PIRSR617867-1"/>
    </source>
</evidence>
<dbReference type="PANTHER" id="PTHR11717">
    <property type="entry name" value="LOW MOLECULAR WEIGHT PROTEIN TYROSINE PHOSPHATASE"/>
    <property type="match status" value="1"/>
</dbReference>
<sequence>MKINILFVCLGNICRSPMAEAIFRDKAAQAGMADQLEIDSAGIGHWHIGKSPHKGTKEILRKNNISYENMTARQITREDHHSYSYIIVMDDANMSKMKPLTLENAGFSGKLLDFHPELAGEDVPDPYITGNFDEVYDMIETSCTYLLNWLRKRENI</sequence>
<evidence type="ECO:0000256" key="1">
    <source>
        <dbReference type="ARBA" id="ARBA00011063"/>
    </source>
</evidence>
<dbReference type="SUPFAM" id="SSF52788">
    <property type="entry name" value="Phosphotyrosine protein phosphatases I"/>
    <property type="match status" value="1"/>
</dbReference>
<dbReference type="Pfam" id="PF01451">
    <property type="entry name" value="LMWPc"/>
    <property type="match status" value="1"/>
</dbReference>
<dbReference type="InterPro" id="IPR036196">
    <property type="entry name" value="Ptyr_pPase_sf"/>
</dbReference>
<dbReference type="Proteomes" id="UP000275076">
    <property type="component" value="Unassembled WGS sequence"/>
</dbReference>
<dbReference type="CDD" id="cd16343">
    <property type="entry name" value="LMWPTP"/>
    <property type="match status" value="1"/>
</dbReference>
<evidence type="ECO:0000313" key="8">
    <source>
        <dbReference type="EMBL" id="RSL32015.1"/>
    </source>
</evidence>
<name>A0A3R9P623_9BACI</name>
<dbReference type="EMBL" id="RBVX01000018">
    <property type="protein sequence ID" value="RSL32015.1"/>
    <property type="molecule type" value="Genomic_DNA"/>
</dbReference>
<evidence type="ECO:0000256" key="3">
    <source>
        <dbReference type="ARBA" id="ARBA00022801"/>
    </source>
</evidence>
<reference evidence="8 9" key="1">
    <citation type="submission" date="2018-10" db="EMBL/GenBank/DDBJ databases">
        <title>Draft genome sequence of Bacillus salarius IM0101, isolated from a hypersaline soil in Inner Mongolia, China.</title>
        <authorList>
            <person name="Yamprayoonswat W."/>
            <person name="Boonvisut S."/>
            <person name="Jumpathong W."/>
            <person name="Sittihan S."/>
            <person name="Ruangsuj P."/>
            <person name="Wanthongcharoen S."/>
            <person name="Thongpramul N."/>
            <person name="Pimmason S."/>
            <person name="Yu B."/>
            <person name="Yasawong M."/>
        </authorList>
    </citation>
    <scope>NUCLEOTIDE SEQUENCE [LARGE SCALE GENOMIC DNA]</scope>
    <source>
        <strain evidence="8 9">IM0101</strain>
    </source>
</reference>
<evidence type="ECO:0000256" key="2">
    <source>
        <dbReference type="ARBA" id="ARBA00013064"/>
    </source>
</evidence>
<dbReference type="Gene3D" id="3.40.50.2300">
    <property type="match status" value="1"/>
</dbReference>
<dbReference type="InterPro" id="IPR017867">
    <property type="entry name" value="Tyr_phospatase_low_mol_wt"/>
</dbReference>
<proteinExistence type="inferred from homology"/>
<dbReference type="GO" id="GO:0004725">
    <property type="term" value="F:protein tyrosine phosphatase activity"/>
    <property type="evidence" value="ECO:0007669"/>
    <property type="project" value="UniProtKB-EC"/>
</dbReference>
<dbReference type="InterPro" id="IPR050438">
    <property type="entry name" value="LMW_PTPase"/>
</dbReference>
<evidence type="ECO:0000256" key="5">
    <source>
        <dbReference type="ARBA" id="ARBA00051722"/>
    </source>
</evidence>
<dbReference type="AlphaFoldDB" id="A0A3R9P623"/>
<gene>
    <name evidence="8" type="ORF">D7Z54_17610</name>
</gene>
<comment type="catalytic activity">
    <reaction evidence="5">
        <text>O-phospho-L-tyrosyl-[protein] + H2O = L-tyrosyl-[protein] + phosphate</text>
        <dbReference type="Rhea" id="RHEA:10684"/>
        <dbReference type="Rhea" id="RHEA-COMP:10136"/>
        <dbReference type="Rhea" id="RHEA-COMP:20101"/>
        <dbReference type="ChEBI" id="CHEBI:15377"/>
        <dbReference type="ChEBI" id="CHEBI:43474"/>
        <dbReference type="ChEBI" id="CHEBI:46858"/>
        <dbReference type="ChEBI" id="CHEBI:61978"/>
        <dbReference type="EC" id="3.1.3.48"/>
    </reaction>
</comment>
<dbReference type="EC" id="3.1.3.48" evidence="2"/>
<comment type="caution">
    <text evidence="8">The sequence shown here is derived from an EMBL/GenBank/DDBJ whole genome shotgun (WGS) entry which is preliminary data.</text>
</comment>
<feature type="active site" evidence="6">
    <location>
        <position position="15"/>
    </location>
</feature>
<feature type="domain" description="Phosphotyrosine protein phosphatase I" evidence="7">
    <location>
        <begin position="3"/>
        <end position="149"/>
    </location>
</feature>
<dbReference type="OrthoDB" id="9784339at2"/>
<accession>A0A3R9P623</accession>
<dbReference type="PRINTS" id="PR00719">
    <property type="entry name" value="LMWPTPASE"/>
</dbReference>
<feature type="active site" description="Proton donor" evidence="6">
    <location>
        <position position="125"/>
    </location>
</feature>
<evidence type="ECO:0000256" key="4">
    <source>
        <dbReference type="ARBA" id="ARBA00022912"/>
    </source>
</evidence>
<dbReference type="PANTHER" id="PTHR11717:SF7">
    <property type="entry name" value="LOW MOLECULAR WEIGHT PHOSPHOTYROSINE PROTEIN PHOSPHATASE"/>
    <property type="match status" value="1"/>
</dbReference>
<keyword evidence="4" id="KW-0904">Protein phosphatase</keyword>
<dbReference type="InterPro" id="IPR023485">
    <property type="entry name" value="Ptyr_pPase"/>
</dbReference>